<gene>
    <name evidence="1" type="ORF">NDU88_002650</name>
</gene>
<keyword evidence="2" id="KW-1185">Reference proteome</keyword>
<accession>A0AAV7M4S9</accession>
<dbReference type="AlphaFoldDB" id="A0AAV7M4S9"/>
<evidence type="ECO:0000313" key="1">
    <source>
        <dbReference type="EMBL" id="KAJ1097532.1"/>
    </source>
</evidence>
<dbReference type="Proteomes" id="UP001066276">
    <property type="component" value="Chromosome 10"/>
</dbReference>
<dbReference type="EMBL" id="JANPWB010000014">
    <property type="protein sequence ID" value="KAJ1097532.1"/>
    <property type="molecule type" value="Genomic_DNA"/>
</dbReference>
<protein>
    <submittedName>
        <fullName evidence="1">Uncharacterized protein</fullName>
    </submittedName>
</protein>
<reference evidence="1" key="1">
    <citation type="journal article" date="2022" name="bioRxiv">
        <title>Sequencing and chromosome-scale assembly of the giantPleurodeles waltlgenome.</title>
        <authorList>
            <person name="Brown T."/>
            <person name="Elewa A."/>
            <person name="Iarovenko S."/>
            <person name="Subramanian E."/>
            <person name="Araus A.J."/>
            <person name="Petzold A."/>
            <person name="Susuki M."/>
            <person name="Suzuki K.-i.T."/>
            <person name="Hayashi T."/>
            <person name="Toyoda A."/>
            <person name="Oliveira C."/>
            <person name="Osipova E."/>
            <person name="Leigh N.D."/>
            <person name="Simon A."/>
            <person name="Yun M.H."/>
        </authorList>
    </citation>
    <scope>NUCLEOTIDE SEQUENCE</scope>
    <source>
        <strain evidence="1">20211129_DDA</strain>
        <tissue evidence="1">Liver</tissue>
    </source>
</reference>
<organism evidence="1 2">
    <name type="scientific">Pleurodeles waltl</name>
    <name type="common">Iberian ribbed newt</name>
    <dbReference type="NCBI Taxonomy" id="8319"/>
    <lineage>
        <taxon>Eukaryota</taxon>
        <taxon>Metazoa</taxon>
        <taxon>Chordata</taxon>
        <taxon>Craniata</taxon>
        <taxon>Vertebrata</taxon>
        <taxon>Euteleostomi</taxon>
        <taxon>Amphibia</taxon>
        <taxon>Batrachia</taxon>
        <taxon>Caudata</taxon>
        <taxon>Salamandroidea</taxon>
        <taxon>Salamandridae</taxon>
        <taxon>Pleurodelinae</taxon>
        <taxon>Pleurodeles</taxon>
    </lineage>
</organism>
<proteinExistence type="predicted"/>
<name>A0AAV7M4S9_PLEWA</name>
<evidence type="ECO:0000313" key="2">
    <source>
        <dbReference type="Proteomes" id="UP001066276"/>
    </source>
</evidence>
<comment type="caution">
    <text evidence="1">The sequence shown here is derived from an EMBL/GenBank/DDBJ whole genome shotgun (WGS) entry which is preliminary data.</text>
</comment>
<sequence>MSTEVRKKLTLTADAIDGGLEARVLRPAAPPLVGSNVRVHQGMVFSVVQKVLSGSQIGRWKADERPPSLSAGEDSAGVRRVSVAVEAKEDVGKGAARLVKGIYVSDMGVTITTDMLT</sequence>